<evidence type="ECO:0000313" key="7">
    <source>
        <dbReference type="Proteomes" id="UP000264693"/>
    </source>
</evidence>
<dbReference type="UniPathway" id="UPA00392"/>
<dbReference type="InterPro" id="IPR042119">
    <property type="entry name" value="QueA_dom2"/>
</dbReference>
<comment type="subcellular location">
    <subcellularLocation>
        <location evidence="5">Cytoplasm</location>
    </subcellularLocation>
</comment>
<dbReference type="KEGG" id="amar:AMRN_1546"/>
<dbReference type="Pfam" id="PF02547">
    <property type="entry name" value="Queuosine_synth"/>
    <property type="match status" value="1"/>
</dbReference>
<evidence type="ECO:0000256" key="1">
    <source>
        <dbReference type="ARBA" id="ARBA00022490"/>
    </source>
</evidence>
<dbReference type="SUPFAM" id="SSF111337">
    <property type="entry name" value="QueA-like"/>
    <property type="match status" value="1"/>
</dbReference>
<dbReference type="HAMAP" id="MF_00113">
    <property type="entry name" value="QueA"/>
    <property type="match status" value="1"/>
</dbReference>
<keyword evidence="4 5" id="KW-0671">Queuosine biosynthesis</keyword>
<dbReference type="InterPro" id="IPR036100">
    <property type="entry name" value="QueA_sf"/>
</dbReference>
<evidence type="ECO:0000256" key="5">
    <source>
        <dbReference type="HAMAP-Rule" id="MF_00113"/>
    </source>
</evidence>
<evidence type="ECO:0000313" key="6">
    <source>
        <dbReference type="EMBL" id="AXX87281.1"/>
    </source>
</evidence>
<evidence type="ECO:0000256" key="3">
    <source>
        <dbReference type="ARBA" id="ARBA00022691"/>
    </source>
</evidence>
<name>A0A347TL03_9BACT</name>
<dbReference type="EMBL" id="CP032101">
    <property type="protein sequence ID" value="AXX87281.1"/>
    <property type="molecule type" value="Genomic_DNA"/>
</dbReference>
<keyword evidence="3 5" id="KW-0949">S-adenosyl-L-methionine</keyword>
<comment type="catalytic activity">
    <reaction evidence="5">
        <text>7-aminomethyl-7-carbaguanosine(34) in tRNA + S-adenosyl-L-methionine = epoxyqueuosine(34) in tRNA + adenine + L-methionine + 2 H(+)</text>
        <dbReference type="Rhea" id="RHEA:32155"/>
        <dbReference type="Rhea" id="RHEA-COMP:10342"/>
        <dbReference type="Rhea" id="RHEA-COMP:18582"/>
        <dbReference type="ChEBI" id="CHEBI:15378"/>
        <dbReference type="ChEBI" id="CHEBI:16708"/>
        <dbReference type="ChEBI" id="CHEBI:57844"/>
        <dbReference type="ChEBI" id="CHEBI:59789"/>
        <dbReference type="ChEBI" id="CHEBI:82833"/>
        <dbReference type="ChEBI" id="CHEBI:194443"/>
        <dbReference type="EC" id="2.4.99.17"/>
    </reaction>
</comment>
<dbReference type="GO" id="GO:0005737">
    <property type="term" value="C:cytoplasm"/>
    <property type="evidence" value="ECO:0007669"/>
    <property type="project" value="UniProtKB-SubCell"/>
</dbReference>
<reference evidence="6 7" key="1">
    <citation type="submission" date="2018-08" db="EMBL/GenBank/DDBJ databases">
        <title>Complete genome of the Arcobacter marinus type strain JCM 15502.</title>
        <authorList>
            <person name="Miller W.G."/>
            <person name="Yee E."/>
            <person name="Huynh S."/>
            <person name="Parker C.T."/>
        </authorList>
    </citation>
    <scope>NUCLEOTIDE SEQUENCE [LARGE SCALE GENOMIC DNA]</scope>
    <source>
        <strain evidence="6 7">JCM 15502</strain>
    </source>
</reference>
<comment type="similarity">
    <text evidence="5">Belongs to the QueA family.</text>
</comment>
<keyword evidence="6" id="KW-0413">Isomerase</keyword>
<dbReference type="NCBIfam" id="NF001140">
    <property type="entry name" value="PRK00147.1"/>
    <property type="match status" value="1"/>
</dbReference>
<dbReference type="EC" id="2.4.99.17" evidence="5"/>
<dbReference type="InterPro" id="IPR042118">
    <property type="entry name" value="QueA_dom1"/>
</dbReference>
<organism evidence="6 7">
    <name type="scientific">Malaciobacter marinus</name>
    <dbReference type="NCBI Taxonomy" id="505249"/>
    <lineage>
        <taxon>Bacteria</taxon>
        <taxon>Pseudomonadati</taxon>
        <taxon>Campylobacterota</taxon>
        <taxon>Epsilonproteobacteria</taxon>
        <taxon>Campylobacterales</taxon>
        <taxon>Arcobacteraceae</taxon>
        <taxon>Malaciobacter</taxon>
    </lineage>
</organism>
<dbReference type="AlphaFoldDB" id="A0A347TL03"/>
<keyword evidence="6" id="KW-0328">Glycosyltransferase</keyword>
<dbReference type="PANTHER" id="PTHR30307:SF0">
    <property type="entry name" value="S-ADENOSYLMETHIONINE:TRNA RIBOSYLTRANSFERASE-ISOMERASE"/>
    <property type="match status" value="1"/>
</dbReference>
<evidence type="ECO:0000256" key="4">
    <source>
        <dbReference type="ARBA" id="ARBA00022785"/>
    </source>
</evidence>
<dbReference type="Gene3D" id="2.40.10.240">
    <property type="entry name" value="QueA-like"/>
    <property type="match status" value="1"/>
</dbReference>
<comment type="pathway">
    <text evidence="5">tRNA modification; tRNA-queuosine biosynthesis.</text>
</comment>
<protein>
    <recommendedName>
        <fullName evidence="5">S-adenosylmethionine:tRNA ribosyltransferase-isomerase</fullName>
        <ecNumber evidence="5">2.4.99.17</ecNumber>
    </recommendedName>
    <alternativeName>
        <fullName evidence="5">Queuosine biosynthesis protein QueA</fullName>
    </alternativeName>
</protein>
<dbReference type="PANTHER" id="PTHR30307">
    <property type="entry name" value="S-ADENOSYLMETHIONINE:TRNA RIBOSYLTRANSFERASE-ISOMERASE"/>
    <property type="match status" value="1"/>
</dbReference>
<dbReference type="Gene3D" id="3.40.1780.10">
    <property type="entry name" value="QueA-like"/>
    <property type="match status" value="1"/>
</dbReference>
<dbReference type="InterPro" id="IPR003699">
    <property type="entry name" value="QueA"/>
</dbReference>
<dbReference type="NCBIfam" id="TIGR00113">
    <property type="entry name" value="queA"/>
    <property type="match status" value="1"/>
</dbReference>
<comment type="subunit">
    <text evidence="5">Monomer.</text>
</comment>
<accession>A0A347TL03</accession>
<comment type="function">
    <text evidence="5">Transfers and isomerizes the ribose moiety from AdoMet to the 7-aminomethyl group of 7-deazaguanine (preQ1-tRNA) to give epoxyqueuosine (oQ-tRNA).</text>
</comment>
<dbReference type="GO" id="GO:0008616">
    <property type="term" value="P:tRNA queuosine(34) biosynthetic process"/>
    <property type="evidence" value="ECO:0007669"/>
    <property type="project" value="UniProtKB-UniRule"/>
</dbReference>
<keyword evidence="1 5" id="KW-0963">Cytoplasm</keyword>
<dbReference type="GO" id="GO:0051075">
    <property type="term" value="F:S-adenosylmethionine:tRNA ribosyltransferase-isomerase activity"/>
    <property type="evidence" value="ECO:0007669"/>
    <property type="project" value="UniProtKB-EC"/>
</dbReference>
<proteinExistence type="inferred from homology"/>
<keyword evidence="2 5" id="KW-0808">Transferase</keyword>
<evidence type="ECO:0000256" key="2">
    <source>
        <dbReference type="ARBA" id="ARBA00022679"/>
    </source>
</evidence>
<dbReference type="Proteomes" id="UP000264693">
    <property type="component" value="Chromosome"/>
</dbReference>
<gene>
    <name evidence="5 6" type="primary">queA</name>
    <name evidence="6" type="ORF">AMRN_1546</name>
</gene>
<sequence>MKKMMTKNSLLDPLKTSSYDYTLPKELIATHPVSPADSARLLVYDRKTDKIIHSTFKNLLDFIPNDVNIFLNDTKVIKARIFGHKDSGGKVELLLNKPLFMNRYLVMIRGKVKVGTVLTFDKNLKAEVLEVSEDGSRVVKFFLNEKENLEFLELVDILNDIGHLPLPPYMNREDEEKDNENYQTLFAKKYGAVAAPTASLHFTPELFKKLENKFNIDYLTLHVGAGTFKPVDTEKILNHPMHSEYFEINENSKKSLDNSKKVLAVGTTVTRTIEYYARTNKIQGECDLFLNPSNTPIKVNHLLTNFHLPKSTLIMLIASFVGLEKTLEIYEEAINEKYRFYSYGDGMLII</sequence>